<organism evidence="1 2">
    <name type="scientific">Leptospira mayottensis 200901122</name>
    <dbReference type="NCBI Taxonomy" id="1193010"/>
    <lineage>
        <taxon>Bacteria</taxon>
        <taxon>Pseudomonadati</taxon>
        <taxon>Spirochaetota</taxon>
        <taxon>Spirochaetia</taxon>
        <taxon>Leptospirales</taxon>
        <taxon>Leptospiraceae</taxon>
        <taxon>Leptospira</taxon>
    </lineage>
</organism>
<evidence type="ECO:0000313" key="2">
    <source>
        <dbReference type="Proteomes" id="UP000001343"/>
    </source>
</evidence>
<dbReference type="Proteomes" id="UP000001343">
    <property type="component" value="Unassembled WGS sequence"/>
</dbReference>
<name>A0AA87MM24_9LEPT</name>
<reference evidence="1 2" key="1">
    <citation type="journal article" date="2014" name="Int. J. Syst. Evol. Microbiol.">
        <title>Leptospira mayottensis sp. nov., a pathogenic species of the genus Leptospira isolated from humans.</title>
        <authorList>
            <person name="Bourhy P."/>
            <person name="Collet L."/>
            <person name="Brisse S."/>
            <person name="Picardeau M."/>
        </authorList>
    </citation>
    <scope>NUCLEOTIDE SEQUENCE [LARGE SCALE GENOMIC DNA]</scope>
    <source>
        <strain evidence="1 2">200901122</strain>
    </source>
</reference>
<proteinExistence type="predicted"/>
<accession>A0AA87MM24</accession>
<protein>
    <submittedName>
        <fullName evidence="1">Uncharacterized protein</fullName>
    </submittedName>
</protein>
<sequence length="37" mass="4455">MLGMLKPIDKFHLRKAERNEIMNLYEKAPIRNIPINF</sequence>
<gene>
    <name evidence="1" type="ORF">LEP1GSC125_3890</name>
</gene>
<comment type="caution">
    <text evidence="1">The sequence shown here is derived from an EMBL/GenBank/DDBJ whole genome shotgun (WGS) entry which is preliminary data.</text>
</comment>
<dbReference type="AlphaFoldDB" id="A0AA87MM24"/>
<evidence type="ECO:0000313" key="1">
    <source>
        <dbReference type="EMBL" id="EKR98826.1"/>
    </source>
</evidence>
<dbReference type="EMBL" id="AKWM02000066">
    <property type="protein sequence ID" value="EKR98826.1"/>
    <property type="molecule type" value="Genomic_DNA"/>
</dbReference>